<gene>
    <name evidence="2" type="ORF">EYC84_001737</name>
</gene>
<keyword evidence="3" id="KW-1185">Reference proteome</keyword>
<name>A0A5M9JSU1_MONFR</name>
<evidence type="ECO:0000313" key="2">
    <source>
        <dbReference type="EMBL" id="KAA8571767.1"/>
    </source>
</evidence>
<dbReference type="Proteomes" id="UP000322873">
    <property type="component" value="Unassembled WGS sequence"/>
</dbReference>
<sequence>MAPITLSAKETDMLVAVMSEMGEIPNTIDFELVAKRVDVKFAKNARQSFKKLFEKLKAQAGPSPDGEASSSPSKTASPTKKATPKKKVGASNAPIKATPKRRGKNAAAKKEVKQEDVDDDEMSDGQVFTNDDGKSPNHVSSPTAEKTTGKDADVSQAMEPYKGVQKSDEDARMSTDDEQLDAYQLDADDQLQADEYGMTLAAYREWRGLNEYTNFMDDI</sequence>
<comment type="caution">
    <text evidence="2">The sequence shown here is derived from an EMBL/GenBank/DDBJ whole genome shotgun (WGS) entry which is preliminary data.</text>
</comment>
<reference evidence="2 3" key="1">
    <citation type="submission" date="2019-06" db="EMBL/GenBank/DDBJ databases">
        <title>Genome Sequence of the Brown Rot Fungal Pathogen Monilinia fructicola.</title>
        <authorList>
            <person name="De Miccolis Angelini R.M."/>
            <person name="Landi L."/>
            <person name="Abate D."/>
            <person name="Pollastro S."/>
            <person name="Romanazzi G."/>
            <person name="Faretra F."/>
        </authorList>
    </citation>
    <scope>NUCLEOTIDE SEQUENCE [LARGE SCALE GENOMIC DNA]</scope>
    <source>
        <strain evidence="2 3">Mfrc123</strain>
    </source>
</reference>
<protein>
    <submittedName>
        <fullName evidence="2">Uncharacterized protein</fullName>
    </submittedName>
</protein>
<dbReference type="VEuPathDB" id="FungiDB:MFRU_035g00180"/>
<organism evidence="2 3">
    <name type="scientific">Monilinia fructicola</name>
    <name type="common">Brown rot fungus</name>
    <name type="synonym">Ciboria fructicola</name>
    <dbReference type="NCBI Taxonomy" id="38448"/>
    <lineage>
        <taxon>Eukaryota</taxon>
        <taxon>Fungi</taxon>
        <taxon>Dikarya</taxon>
        <taxon>Ascomycota</taxon>
        <taxon>Pezizomycotina</taxon>
        <taxon>Leotiomycetes</taxon>
        <taxon>Helotiales</taxon>
        <taxon>Sclerotiniaceae</taxon>
        <taxon>Monilinia</taxon>
    </lineage>
</organism>
<evidence type="ECO:0000256" key="1">
    <source>
        <dbReference type="SAM" id="MobiDB-lite"/>
    </source>
</evidence>
<proteinExistence type="predicted"/>
<feature type="compositionally biased region" description="Low complexity" evidence="1">
    <location>
        <begin position="68"/>
        <end position="81"/>
    </location>
</feature>
<dbReference type="EMBL" id="VICG01000005">
    <property type="protein sequence ID" value="KAA8571767.1"/>
    <property type="molecule type" value="Genomic_DNA"/>
</dbReference>
<dbReference type="AlphaFoldDB" id="A0A5M9JSU1"/>
<feature type="region of interest" description="Disordered" evidence="1">
    <location>
        <begin position="56"/>
        <end position="175"/>
    </location>
</feature>
<evidence type="ECO:0000313" key="3">
    <source>
        <dbReference type="Proteomes" id="UP000322873"/>
    </source>
</evidence>
<accession>A0A5M9JSU1</accession>
<feature type="compositionally biased region" description="Polar residues" evidence="1">
    <location>
        <begin position="137"/>
        <end position="146"/>
    </location>
</feature>
<feature type="compositionally biased region" description="Basic and acidic residues" evidence="1">
    <location>
        <begin position="165"/>
        <end position="175"/>
    </location>
</feature>